<dbReference type="Pfam" id="PF12172">
    <property type="entry name" value="zf-ChsH2"/>
    <property type="match status" value="1"/>
</dbReference>
<dbReference type="InterPro" id="IPR012340">
    <property type="entry name" value="NA-bd_OB-fold"/>
</dbReference>
<dbReference type="PANTHER" id="PTHR34075">
    <property type="entry name" value="BLR3430 PROTEIN"/>
    <property type="match status" value="1"/>
</dbReference>
<dbReference type="Pfam" id="PF01796">
    <property type="entry name" value="OB_ChsH2_C"/>
    <property type="match status" value="1"/>
</dbReference>
<reference evidence="3 4" key="1">
    <citation type="submission" date="2015-12" db="EMBL/GenBank/DDBJ databases">
        <title>Draft genome sequence of Mesorhizobium sp. UFLA 01-765, a multitolerant efficient symbiont and plant-growth promoting strain isolated from Zn-mining soil using Leucaena leucocephala as a trap plant.</title>
        <authorList>
            <person name="Rangel W.M."/>
            <person name="Thijs S."/>
            <person name="Longatti S.M."/>
            <person name="Moreira F.M."/>
            <person name="Weyens N."/>
            <person name="Vangronsveld J."/>
            <person name="Van Hamme J.D."/>
            <person name="Bottos E.M."/>
            <person name="Rineau F."/>
        </authorList>
    </citation>
    <scope>NUCLEOTIDE SEQUENCE [LARGE SCALE GENOMIC DNA]</scope>
    <source>
        <strain evidence="3 4">UFLA 01-765</strain>
    </source>
</reference>
<accession>A0A101KNW4</accession>
<dbReference type="InterPro" id="IPR052513">
    <property type="entry name" value="Thioester_dehydratase-like"/>
</dbReference>
<dbReference type="InterPro" id="IPR022002">
    <property type="entry name" value="ChsH2_Znr"/>
</dbReference>
<comment type="caution">
    <text evidence="3">The sequence shown here is derived from an EMBL/GenBank/DDBJ whole genome shotgun (WGS) entry which is preliminary data.</text>
</comment>
<proteinExistence type="predicted"/>
<dbReference type="InterPro" id="IPR002878">
    <property type="entry name" value="ChsH2_C"/>
</dbReference>
<feature type="domain" description="ChsH2 rubredoxin-like zinc ribbon" evidence="2">
    <location>
        <begin position="16"/>
        <end position="50"/>
    </location>
</feature>
<dbReference type="SUPFAM" id="SSF50249">
    <property type="entry name" value="Nucleic acid-binding proteins"/>
    <property type="match status" value="1"/>
</dbReference>
<feature type="domain" description="ChsH2 C-terminal OB-fold" evidence="1">
    <location>
        <begin position="54"/>
        <end position="120"/>
    </location>
</feature>
<name>A0A101KNW4_RHILI</name>
<evidence type="ECO:0000259" key="2">
    <source>
        <dbReference type="Pfam" id="PF12172"/>
    </source>
</evidence>
<dbReference type="AlphaFoldDB" id="A0A101KNW4"/>
<gene>
    <name evidence="3" type="ORF">AU467_31200</name>
</gene>
<sequence length="137" mass="15489">MPKQSPIPEDYDRPFWEACNEERLVLQYCTKCDRFQHPPKIRCDKCRRADTIEWRQVDGSGTIYSYAVIHDTPIAALQPDQPYNAALIAITAAPGVNMISHLPGTPVDKVPLDAPVELIFETTLATGQKVPEWRVIK</sequence>
<evidence type="ECO:0000313" key="3">
    <source>
        <dbReference type="EMBL" id="KUM24282.1"/>
    </source>
</evidence>
<dbReference type="OrthoDB" id="7595207at2"/>
<dbReference type="EMBL" id="LPWA01000141">
    <property type="protein sequence ID" value="KUM24282.1"/>
    <property type="molecule type" value="Genomic_DNA"/>
</dbReference>
<evidence type="ECO:0000259" key="1">
    <source>
        <dbReference type="Pfam" id="PF01796"/>
    </source>
</evidence>
<dbReference type="PANTHER" id="PTHR34075:SF5">
    <property type="entry name" value="BLR3430 PROTEIN"/>
    <property type="match status" value="1"/>
</dbReference>
<organism evidence="3 4">
    <name type="scientific">Rhizobium loti</name>
    <name type="common">Mesorhizobium loti</name>
    <dbReference type="NCBI Taxonomy" id="381"/>
    <lineage>
        <taxon>Bacteria</taxon>
        <taxon>Pseudomonadati</taxon>
        <taxon>Pseudomonadota</taxon>
        <taxon>Alphaproteobacteria</taxon>
        <taxon>Hyphomicrobiales</taxon>
        <taxon>Phyllobacteriaceae</taxon>
        <taxon>Mesorhizobium</taxon>
    </lineage>
</organism>
<dbReference type="Gene3D" id="6.10.30.10">
    <property type="match status" value="1"/>
</dbReference>
<protein>
    <recommendedName>
        <fullName evidence="5">Zn-ribbon domain-containing OB-fold protein</fullName>
    </recommendedName>
</protein>
<evidence type="ECO:0000313" key="4">
    <source>
        <dbReference type="Proteomes" id="UP000053176"/>
    </source>
</evidence>
<evidence type="ECO:0008006" key="5">
    <source>
        <dbReference type="Google" id="ProtNLM"/>
    </source>
</evidence>
<dbReference type="Proteomes" id="UP000053176">
    <property type="component" value="Unassembled WGS sequence"/>
</dbReference>